<dbReference type="InterPro" id="IPR050187">
    <property type="entry name" value="Lipid_Phosphate_FormReg"/>
</dbReference>
<organism evidence="2">
    <name type="scientific">Cereibacter sphaeroides (strain ATCC 17025 / ATH 2.4.3)</name>
    <name type="common">Rhodobacter sphaeroides</name>
    <dbReference type="NCBI Taxonomy" id="349102"/>
    <lineage>
        <taxon>Bacteria</taxon>
        <taxon>Pseudomonadati</taxon>
        <taxon>Pseudomonadota</taxon>
        <taxon>Alphaproteobacteria</taxon>
        <taxon>Rhodobacterales</taxon>
        <taxon>Paracoccaceae</taxon>
        <taxon>Cereibacter</taxon>
    </lineage>
</organism>
<accession>A4WR45</accession>
<dbReference type="HOGENOM" id="CLU_045532_5_1_5"/>
<dbReference type="PROSITE" id="PS50146">
    <property type="entry name" value="DAGK"/>
    <property type="match status" value="1"/>
</dbReference>
<protein>
    <submittedName>
        <fullName evidence="2">Diacylglycerol kinase, catalytic region</fullName>
    </submittedName>
</protein>
<dbReference type="SMART" id="SM00046">
    <property type="entry name" value="DAGKc"/>
    <property type="match status" value="1"/>
</dbReference>
<dbReference type="GO" id="GO:0016301">
    <property type="term" value="F:kinase activity"/>
    <property type="evidence" value="ECO:0007669"/>
    <property type="project" value="UniProtKB-KW"/>
</dbReference>
<dbReference type="Pfam" id="PF00781">
    <property type="entry name" value="DAGK_cat"/>
    <property type="match status" value="1"/>
</dbReference>
<dbReference type="EMBL" id="CP000661">
    <property type="protein sequence ID" value="ABP69859.1"/>
    <property type="molecule type" value="Genomic_DNA"/>
</dbReference>
<dbReference type="eggNOG" id="COG1597">
    <property type="taxonomic scope" value="Bacteria"/>
</dbReference>
<dbReference type="STRING" id="349102.Rsph17025_0958"/>
<dbReference type="AlphaFoldDB" id="A4WR45"/>
<dbReference type="SUPFAM" id="SSF111331">
    <property type="entry name" value="NAD kinase/diacylglycerol kinase-like"/>
    <property type="match status" value="1"/>
</dbReference>
<dbReference type="PANTHER" id="PTHR12358:SF54">
    <property type="entry name" value="SPHINGOSINE KINASE RELATED PROTEIN"/>
    <property type="match status" value="1"/>
</dbReference>
<evidence type="ECO:0000259" key="1">
    <source>
        <dbReference type="PROSITE" id="PS50146"/>
    </source>
</evidence>
<dbReference type="InterPro" id="IPR017438">
    <property type="entry name" value="ATP-NAD_kinase_N"/>
</dbReference>
<dbReference type="InterPro" id="IPR016064">
    <property type="entry name" value="NAD/diacylglycerol_kinase_sf"/>
</dbReference>
<gene>
    <name evidence="2" type="ordered locus">Rsph17025_0958</name>
</gene>
<proteinExistence type="predicted"/>
<feature type="domain" description="DAGKc" evidence="1">
    <location>
        <begin position="2"/>
        <end position="129"/>
    </location>
</feature>
<keyword evidence="2" id="KW-0418">Kinase</keyword>
<dbReference type="InterPro" id="IPR001206">
    <property type="entry name" value="Diacylglycerol_kinase_cat_dom"/>
</dbReference>
<keyword evidence="2" id="KW-0808">Transferase</keyword>
<sequence length="306" mass="33340">MMPEPDICVVMNAGSGKGEDADRVRAAFEAQQVPVHLELVEDGSRLASVAAEAVNRGFGTIVAAGGDGTICAVAAAMAGSGRRMGILPLGTFNYFARSLLLPQELEAAVEVICAGRTAPIRIATVNDEVFLNNASLGVYPAILETREEIYKRWGRSRALAYWSVLKVLARMGRPLRLRVRAGGEERVVRSPLVFVVNNAFQLEQMNLDGAERVAAGDLVVFIAPNTGRLGMFRNAVALALGSASVDQNYMMMSGPHVEIDLPQGHRRVWHVARDGERERMVPPFDLRAIEGALEVTVPEHWNREVR</sequence>
<dbReference type="Gene3D" id="3.40.50.10330">
    <property type="entry name" value="Probable inorganic polyphosphate/atp-NAD kinase, domain 1"/>
    <property type="match status" value="1"/>
</dbReference>
<dbReference type="PANTHER" id="PTHR12358">
    <property type="entry name" value="SPHINGOSINE KINASE"/>
    <property type="match status" value="1"/>
</dbReference>
<dbReference type="KEGG" id="rsq:Rsph17025_0958"/>
<dbReference type="Gene3D" id="2.60.200.40">
    <property type="match status" value="1"/>
</dbReference>
<evidence type="ECO:0000313" key="2">
    <source>
        <dbReference type="EMBL" id="ABP69859.1"/>
    </source>
</evidence>
<reference evidence="2" key="1">
    <citation type="submission" date="2007-04" db="EMBL/GenBank/DDBJ databases">
        <title>Complete sequence of chromosome of Rhodobacter sphaeroides ATCC 17025.</title>
        <authorList>
            <consortium name="US DOE Joint Genome Institute"/>
            <person name="Copeland A."/>
            <person name="Lucas S."/>
            <person name="Lapidus A."/>
            <person name="Barry K."/>
            <person name="Detter J.C."/>
            <person name="Glavina del Rio T."/>
            <person name="Hammon N."/>
            <person name="Israni S."/>
            <person name="Dalin E."/>
            <person name="Tice H."/>
            <person name="Pitluck S."/>
            <person name="Chertkov O."/>
            <person name="Brettin T."/>
            <person name="Bruce D."/>
            <person name="Han C."/>
            <person name="Schmutz J."/>
            <person name="Larimer F."/>
            <person name="Land M."/>
            <person name="Hauser L."/>
            <person name="Kyrpides N."/>
            <person name="Kim E."/>
            <person name="Richardson P."/>
            <person name="Mackenzie C."/>
            <person name="Choudhary M."/>
            <person name="Donohue T.J."/>
            <person name="Kaplan S."/>
        </authorList>
    </citation>
    <scope>NUCLEOTIDE SEQUENCE [LARGE SCALE GENOMIC DNA]</scope>
    <source>
        <strain evidence="2">ATCC 17025</strain>
    </source>
</reference>
<name>A4WR45_CERS5</name>